<dbReference type="OrthoDB" id="2143647at2759"/>
<feature type="compositionally biased region" description="Basic and acidic residues" evidence="1">
    <location>
        <begin position="168"/>
        <end position="182"/>
    </location>
</feature>
<dbReference type="Proteomes" id="UP000269721">
    <property type="component" value="Unassembled WGS sequence"/>
</dbReference>
<feature type="compositionally biased region" description="Basic and acidic residues" evidence="1">
    <location>
        <begin position="151"/>
        <end position="160"/>
    </location>
</feature>
<dbReference type="GO" id="GO:0006396">
    <property type="term" value="P:RNA processing"/>
    <property type="evidence" value="ECO:0007669"/>
    <property type="project" value="InterPro"/>
</dbReference>
<accession>A0A4V1IS68</accession>
<feature type="region of interest" description="Disordered" evidence="1">
    <location>
        <begin position="151"/>
        <end position="190"/>
    </location>
</feature>
<reference evidence="4" key="1">
    <citation type="journal article" date="2018" name="Nat. Microbiol.">
        <title>Leveraging single-cell genomics to expand the fungal tree of life.</title>
        <authorList>
            <person name="Ahrendt S.R."/>
            <person name="Quandt C.A."/>
            <person name="Ciobanu D."/>
            <person name="Clum A."/>
            <person name="Salamov A."/>
            <person name="Andreopoulos B."/>
            <person name="Cheng J.F."/>
            <person name="Woyke T."/>
            <person name="Pelin A."/>
            <person name="Henrissat B."/>
            <person name="Reynolds N.K."/>
            <person name="Benny G.L."/>
            <person name="Smith M.E."/>
            <person name="James T.Y."/>
            <person name="Grigoriev I.V."/>
        </authorList>
    </citation>
    <scope>NUCLEOTIDE SEQUENCE [LARGE SCALE GENOMIC DNA]</scope>
</reference>
<feature type="domain" description="RNase III" evidence="2">
    <location>
        <begin position="1"/>
        <end position="110"/>
    </location>
</feature>
<evidence type="ECO:0000256" key="1">
    <source>
        <dbReference type="SAM" id="MobiDB-lite"/>
    </source>
</evidence>
<keyword evidence="4" id="KW-1185">Reference proteome</keyword>
<dbReference type="EMBL" id="KZ994610">
    <property type="protein sequence ID" value="RKO92507.1"/>
    <property type="molecule type" value="Genomic_DNA"/>
</dbReference>
<name>A0A4V1IS68_9FUNG</name>
<dbReference type="InterPro" id="IPR000999">
    <property type="entry name" value="RNase_III_dom"/>
</dbReference>
<proteinExistence type="predicted"/>
<dbReference type="SUPFAM" id="SSF69065">
    <property type="entry name" value="RNase III domain-like"/>
    <property type="match status" value="1"/>
</dbReference>
<sequence>MDPNLPYLPKRSNDVLEFLGDSFLGAVVAKYLVDRFNDQQEGSLTRTKTLLVQTNMLHRFARFLMLGSFILLSPQVEQFQHLGSQNGRNNARLYEDCFQAFIGAIINNFAVDDDPVAGSKYAYRFIINIIEYVVDFADLIVFNENFKDTLQRQGPSERKNSTKGLAVDGKKNAAEQIQKDGSAETSRAKQTRNMIRKVKILQDWEEISKTISSMITKESLRERFMEYDTISQYTLPQAIQDIGWKLH</sequence>
<dbReference type="PROSITE" id="PS50142">
    <property type="entry name" value="RNASE_3_2"/>
    <property type="match status" value="1"/>
</dbReference>
<evidence type="ECO:0000313" key="4">
    <source>
        <dbReference type="Proteomes" id="UP000269721"/>
    </source>
</evidence>
<evidence type="ECO:0000313" key="3">
    <source>
        <dbReference type="EMBL" id="RKO92507.1"/>
    </source>
</evidence>
<dbReference type="CDD" id="cd00593">
    <property type="entry name" value="RIBOc"/>
    <property type="match status" value="1"/>
</dbReference>
<dbReference type="InterPro" id="IPR036389">
    <property type="entry name" value="RNase_III_sf"/>
</dbReference>
<gene>
    <name evidence="3" type="ORF">BDK51DRAFT_31877</name>
</gene>
<organism evidence="3 4">
    <name type="scientific">Blyttiomyces helicus</name>
    <dbReference type="NCBI Taxonomy" id="388810"/>
    <lineage>
        <taxon>Eukaryota</taxon>
        <taxon>Fungi</taxon>
        <taxon>Fungi incertae sedis</taxon>
        <taxon>Chytridiomycota</taxon>
        <taxon>Chytridiomycota incertae sedis</taxon>
        <taxon>Chytridiomycetes</taxon>
        <taxon>Chytridiomycetes incertae sedis</taxon>
        <taxon>Blyttiomyces</taxon>
    </lineage>
</organism>
<evidence type="ECO:0000259" key="2">
    <source>
        <dbReference type="PROSITE" id="PS50142"/>
    </source>
</evidence>
<dbReference type="GO" id="GO:0004525">
    <property type="term" value="F:ribonuclease III activity"/>
    <property type="evidence" value="ECO:0007669"/>
    <property type="project" value="InterPro"/>
</dbReference>
<dbReference type="Pfam" id="PF00636">
    <property type="entry name" value="Ribonuclease_3"/>
    <property type="match status" value="1"/>
</dbReference>
<dbReference type="SMART" id="SM00535">
    <property type="entry name" value="RIBOc"/>
    <property type="match status" value="1"/>
</dbReference>
<protein>
    <submittedName>
        <fullName evidence="3">Ribonuclease III domain-containing protein</fullName>
    </submittedName>
</protein>
<dbReference type="AlphaFoldDB" id="A0A4V1IS68"/>
<dbReference type="Gene3D" id="1.10.1520.10">
    <property type="entry name" value="Ribonuclease III domain"/>
    <property type="match status" value="1"/>
</dbReference>